<dbReference type="EC" id="1.11.1.7" evidence="4"/>
<feature type="binding site" evidence="11">
    <location>
        <position position="307"/>
    </location>
    <ligand>
        <name>substrate</name>
    </ligand>
</feature>
<dbReference type="Gene3D" id="1.10.520.10">
    <property type="match status" value="1"/>
</dbReference>
<feature type="binding site" description="axial binding residue" evidence="12">
    <location>
        <position position="337"/>
    </location>
    <ligand>
        <name>heme b</name>
        <dbReference type="ChEBI" id="CHEBI:60344"/>
    </ligand>
    <ligandPart>
        <name>Fe</name>
        <dbReference type="ChEBI" id="CHEBI:18248"/>
    </ligandPart>
</feature>
<evidence type="ECO:0000256" key="2">
    <source>
        <dbReference type="ARBA" id="ARBA00002322"/>
    </source>
</evidence>
<feature type="binding site" evidence="12">
    <location>
        <position position="338"/>
    </location>
    <ligand>
        <name>Ca(2+)</name>
        <dbReference type="ChEBI" id="CHEBI:29108"/>
        <label>2</label>
    </ligand>
</feature>
<evidence type="ECO:0000313" key="15">
    <source>
        <dbReference type="EMBL" id="KAG2262940.1"/>
    </source>
</evidence>
<dbReference type="InterPro" id="IPR019793">
    <property type="entry name" value="Peroxidases_heam-ligand_BS"/>
</dbReference>
<name>A0A8X7Q3M2_BRACI</name>
<keyword evidence="9 12" id="KW-0408">Iron</keyword>
<comment type="similarity">
    <text evidence="3">Belongs to the peroxidase family. Ascorbate peroxidase subfamily.</text>
</comment>
<keyword evidence="8" id="KW-0560">Oxidoreductase</keyword>
<gene>
    <name evidence="15" type="ORF">Bca52824_070019</name>
</gene>
<dbReference type="GO" id="GO:0140825">
    <property type="term" value="F:lactoperoxidase activity"/>
    <property type="evidence" value="ECO:0007669"/>
    <property type="project" value="UniProtKB-EC"/>
</dbReference>
<dbReference type="EMBL" id="JAAMPC010000014">
    <property type="protein sequence ID" value="KAG2262940.1"/>
    <property type="molecule type" value="Genomic_DNA"/>
</dbReference>
<comment type="catalytic activity">
    <reaction evidence="1">
        <text>2 a phenolic donor + H2O2 = 2 a phenolic radical donor + 2 H2O</text>
        <dbReference type="Rhea" id="RHEA:56136"/>
        <dbReference type="ChEBI" id="CHEBI:15377"/>
        <dbReference type="ChEBI" id="CHEBI:16240"/>
        <dbReference type="ChEBI" id="CHEBI:139520"/>
        <dbReference type="ChEBI" id="CHEBI:139521"/>
        <dbReference type="EC" id="1.11.1.7"/>
    </reaction>
</comment>
<protein>
    <recommendedName>
        <fullName evidence="4">peroxidase</fullName>
        <ecNumber evidence="4">1.11.1.7</ecNumber>
    </recommendedName>
</protein>
<dbReference type="SUPFAM" id="SSF48113">
    <property type="entry name" value="Heme-dependent peroxidases"/>
    <property type="match status" value="1"/>
</dbReference>
<feature type="disulfide bond" evidence="13">
    <location>
        <begin position="344"/>
        <end position="376"/>
    </location>
</feature>
<organism evidence="15 16">
    <name type="scientific">Brassica carinata</name>
    <name type="common">Ethiopian mustard</name>
    <name type="synonym">Abyssinian cabbage</name>
    <dbReference type="NCBI Taxonomy" id="52824"/>
    <lineage>
        <taxon>Eukaryota</taxon>
        <taxon>Viridiplantae</taxon>
        <taxon>Streptophyta</taxon>
        <taxon>Embryophyta</taxon>
        <taxon>Tracheophyta</taxon>
        <taxon>Spermatophyta</taxon>
        <taxon>Magnoliopsida</taxon>
        <taxon>eudicotyledons</taxon>
        <taxon>Gunneridae</taxon>
        <taxon>Pentapetalae</taxon>
        <taxon>rosids</taxon>
        <taxon>malvids</taxon>
        <taxon>Brassicales</taxon>
        <taxon>Brassicaceae</taxon>
        <taxon>Brassiceae</taxon>
        <taxon>Brassica</taxon>
    </lineage>
</organism>
<evidence type="ECO:0000256" key="12">
    <source>
        <dbReference type="PIRSR" id="PIRSR600823-3"/>
    </source>
</evidence>
<dbReference type="InterPro" id="IPR002016">
    <property type="entry name" value="Haem_peroxidase"/>
</dbReference>
<evidence type="ECO:0000256" key="10">
    <source>
        <dbReference type="ARBA" id="ARBA00023157"/>
    </source>
</evidence>
<dbReference type="FunFam" id="1.10.420.10:FF:000001">
    <property type="entry name" value="Peroxidase"/>
    <property type="match status" value="1"/>
</dbReference>
<reference evidence="15 16" key="1">
    <citation type="submission" date="2020-02" db="EMBL/GenBank/DDBJ databases">
        <authorList>
            <person name="Ma Q."/>
            <person name="Huang Y."/>
            <person name="Song X."/>
            <person name="Pei D."/>
        </authorList>
    </citation>
    <scope>NUCLEOTIDE SEQUENCE [LARGE SCALE GENOMIC DNA]</scope>
    <source>
        <strain evidence="15">Sxm20200214</strain>
        <tissue evidence="15">Leaf</tissue>
    </source>
</reference>
<feature type="binding site" evidence="12">
    <location>
        <position position="389"/>
    </location>
    <ligand>
        <name>Ca(2+)</name>
        <dbReference type="ChEBI" id="CHEBI:29108"/>
        <label>2</label>
    </ligand>
</feature>
<keyword evidence="16" id="KW-1185">Reference proteome</keyword>
<dbReference type="PRINTS" id="PR00461">
    <property type="entry name" value="PLPEROXIDASE"/>
</dbReference>
<evidence type="ECO:0000259" key="14">
    <source>
        <dbReference type="PROSITE" id="PS50873"/>
    </source>
</evidence>
<dbReference type="GO" id="GO:0020037">
    <property type="term" value="F:heme binding"/>
    <property type="evidence" value="ECO:0007669"/>
    <property type="project" value="InterPro"/>
</dbReference>
<keyword evidence="7 12" id="KW-0479">Metal-binding</keyword>
<evidence type="ECO:0000256" key="1">
    <source>
        <dbReference type="ARBA" id="ARBA00000189"/>
    </source>
</evidence>
<evidence type="ECO:0000256" key="5">
    <source>
        <dbReference type="ARBA" id="ARBA00022559"/>
    </source>
</evidence>
<dbReference type="InterPro" id="IPR000823">
    <property type="entry name" value="Peroxidase_pln"/>
</dbReference>
<feature type="domain" description="Plant heme peroxidase family profile" evidence="14">
    <location>
        <begin position="259"/>
        <end position="471"/>
    </location>
</feature>
<dbReference type="OrthoDB" id="2113341at2759"/>
<feature type="binding site" evidence="12">
    <location>
        <position position="397"/>
    </location>
    <ligand>
        <name>Ca(2+)</name>
        <dbReference type="ChEBI" id="CHEBI:29108"/>
        <label>2</label>
    </ligand>
</feature>
<evidence type="ECO:0000256" key="4">
    <source>
        <dbReference type="ARBA" id="ARBA00012313"/>
    </source>
</evidence>
<comment type="caution">
    <text evidence="15">The sequence shown here is derived from an EMBL/GenBank/DDBJ whole genome shotgun (WGS) entry which is preliminary data.</text>
</comment>
<comment type="cofactor">
    <cofactor evidence="12">
        <name>heme b</name>
        <dbReference type="ChEBI" id="CHEBI:60344"/>
    </cofactor>
    <text evidence="12">Binds 1 heme b (iron(II)-protoporphyrin IX) group per subunit.</text>
</comment>
<sequence length="473" mass="51162">MVEKRLFWSRDAVSCRGYGRQSRLLSAEREISCFPFRFSLETPKLMVVRWLALRLGNGSIAALVRCGVWFSPSGTGNPSVSSGSPPSTAESKTTLRLFCFRGESRLGAVLVVPDRYSRLWLPMARAGVSSRVPHSRLWLFQALLGASLVFPASSSRHQFETFTSFADASLLEPSSCAFFVRFTLDMSGLFARHILRFFGSRRRQEASRVCHSVAVSLLGSVPSQCRSLELSWIGVWFGGQAFLVYRLGNGSSELLFGWEMVSSAVWCCVQLDFGGVCKAHGGPSWTVLLGRRDGLTANQAGANSSIPSPVEGLSNITSKFSAVGLNTNDLVALSGAHTFGRARCGVFSNRLFNFSGSGNPDPTLNTTLLSSLQQLCPQNGTGSGITNLDLSTPDAFDNNYFTNLQTNNGLLQSDQELFSTTGSATIAIVTSFASNQTLFFQAFAQSMVNMGNISPLTGSSGEIRLDCKKVNGS</sequence>
<proteinExistence type="inferred from homology"/>
<dbReference type="PANTHER" id="PTHR31388:SF139">
    <property type="entry name" value="PEROXIDASE 53"/>
    <property type="match status" value="1"/>
</dbReference>
<dbReference type="Gene3D" id="1.10.420.10">
    <property type="entry name" value="Peroxidase, domain 2"/>
    <property type="match status" value="1"/>
</dbReference>
<keyword evidence="5" id="KW-0575">Peroxidase</keyword>
<keyword evidence="10 13" id="KW-1015">Disulfide bond</keyword>
<dbReference type="AlphaFoldDB" id="A0A8X7Q3M2"/>
<keyword evidence="12" id="KW-0106">Calcium</keyword>
<accession>A0A8X7Q3M2</accession>
<evidence type="ECO:0000313" key="16">
    <source>
        <dbReference type="Proteomes" id="UP000886595"/>
    </source>
</evidence>
<dbReference type="InterPro" id="IPR010255">
    <property type="entry name" value="Haem_peroxidase_sf"/>
</dbReference>
<comment type="function">
    <text evidence="2">Removal of H(2)O(2), oxidation of toxic reductants, biosynthesis and degradation of lignin, suberization, auxin catabolism, response to environmental stresses such as wounding, pathogen attack and oxidative stress. These functions might be dependent on each isozyme/isoform in each plant tissue.</text>
</comment>
<evidence type="ECO:0000256" key="8">
    <source>
        <dbReference type="ARBA" id="ARBA00023002"/>
    </source>
</evidence>
<dbReference type="GO" id="GO:0046872">
    <property type="term" value="F:metal ion binding"/>
    <property type="evidence" value="ECO:0007669"/>
    <property type="project" value="UniProtKB-KW"/>
</dbReference>
<dbReference type="GO" id="GO:0006979">
    <property type="term" value="P:response to oxidative stress"/>
    <property type="evidence" value="ECO:0007669"/>
    <property type="project" value="InterPro"/>
</dbReference>
<dbReference type="Proteomes" id="UP000886595">
    <property type="component" value="Unassembled WGS sequence"/>
</dbReference>
<evidence type="ECO:0000256" key="6">
    <source>
        <dbReference type="ARBA" id="ARBA00022617"/>
    </source>
</evidence>
<dbReference type="PROSITE" id="PS00435">
    <property type="entry name" value="PEROXIDASE_1"/>
    <property type="match status" value="1"/>
</dbReference>
<feature type="binding site" evidence="12">
    <location>
        <position position="392"/>
    </location>
    <ligand>
        <name>Ca(2+)</name>
        <dbReference type="ChEBI" id="CHEBI:29108"/>
        <label>2</label>
    </ligand>
</feature>
<dbReference type="PANTHER" id="PTHR31388">
    <property type="entry name" value="PEROXIDASE 72-RELATED"/>
    <property type="match status" value="1"/>
</dbReference>
<evidence type="ECO:0000256" key="9">
    <source>
        <dbReference type="ARBA" id="ARBA00023004"/>
    </source>
</evidence>
<dbReference type="PROSITE" id="PS50873">
    <property type="entry name" value="PEROXIDASE_4"/>
    <property type="match status" value="1"/>
</dbReference>
<evidence type="ECO:0000256" key="7">
    <source>
        <dbReference type="ARBA" id="ARBA00022723"/>
    </source>
</evidence>
<evidence type="ECO:0000256" key="13">
    <source>
        <dbReference type="PIRSR" id="PIRSR600823-5"/>
    </source>
</evidence>
<comment type="cofactor">
    <cofactor evidence="12">
        <name>Ca(2+)</name>
        <dbReference type="ChEBI" id="CHEBI:29108"/>
    </cofactor>
    <text evidence="12">Binds 2 calcium ions per subunit.</text>
</comment>
<evidence type="ECO:0000256" key="11">
    <source>
        <dbReference type="PIRSR" id="PIRSR600823-2"/>
    </source>
</evidence>
<dbReference type="PRINTS" id="PR00458">
    <property type="entry name" value="PEROXIDASE"/>
</dbReference>
<keyword evidence="6" id="KW-0349">Heme</keyword>
<evidence type="ECO:0000256" key="3">
    <source>
        <dbReference type="ARBA" id="ARBA00006873"/>
    </source>
</evidence>
<dbReference type="Pfam" id="PF00141">
    <property type="entry name" value="peroxidase"/>
    <property type="match status" value="1"/>
</dbReference>